<protein>
    <recommendedName>
        <fullName evidence="3">AraC family transcriptional regulator</fullName>
    </recommendedName>
</protein>
<name>A0ABW4BKM5_9LACO</name>
<sequence length="274" mass="31745">MSETLISIADLYQLWGAHWCLRKEDFQVSRIQQHIPIHHHRELLGDFYALLTYQVKNSLGIKSLVLMPEGAFFSTCSTKDLIQERMSQRVLDASGDRQLRDFLCVPSNRELSSCFGDSVMMHLSGVSSSHCADWIALHHIADIVPSNNQGERYFIYCNQMILCLPVQENFNRRLLDVTMMSTCTILALNCLGQQLNLKVTVERSHYNILQQADYQYQFLQRRINTAELIRFRQSWEDNLVAKVLAHPELAESVAVFDDCPAFFRSYLQRQHNLN</sequence>
<proteinExistence type="predicted"/>
<dbReference type="EMBL" id="JBHTOH010000007">
    <property type="protein sequence ID" value="MFD1410105.1"/>
    <property type="molecule type" value="Genomic_DNA"/>
</dbReference>
<keyword evidence="2" id="KW-1185">Reference proteome</keyword>
<dbReference type="Proteomes" id="UP001597191">
    <property type="component" value="Unassembled WGS sequence"/>
</dbReference>
<accession>A0ABW4BKM5</accession>
<evidence type="ECO:0008006" key="3">
    <source>
        <dbReference type="Google" id="ProtNLM"/>
    </source>
</evidence>
<evidence type="ECO:0000313" key="2">
    <source>
        <dbReference type="Proteomes" id="UP001597191"/>
    </source>
</evidence>
<organism evidence="1 2">
    <name type="scientific">Lapidilactobacillus gannanensis</name>
    <dbReference type="NCBI Taxonomy" id="2486002"/>
    <lineage>
        <taxon>Bacteria</taxon>
        <taxon>Bacillati</taxon>
        <taxon>Bacillota</taxon>
        <taxon>Bacilli</taxon>
        <taxon>Lactobacillales</taxon>
        <taxon>Lactobacillaceae</taxon>
        <taxon>Lapidilactobacillus</taxon>
    </lineage>
</organism>
<comment type="caution">
    <text evidence="1">The sequence shown here is derived from an EMBL/GenBank/DDBJ whole genome shotgun (WGS) entry which is preliminary data.</text>
</comment>
<dbReference type="RefSeq" id="WP_125650958.1">
    <property type="nucleotide sequence ID" value="NZ_JBHTOH010000007.1"/>
</dbReference>
<gene>
    <name evidence="1" type="ORF">ACFQ4R_00465</name>
</gene>
<evidence type="ECO:0000313" key="1">
    <source>
        <dbReference type="EMBL" id="MFD1410105.1"/>
    </source>
</evidence>
<reference evidence="2" key="1">
    <citation type="journal article" date="2019" name="Int. J. Syst. Evol. Microbiol.">
        <title>The Global Catalogue of Microorganisms (GCM) 10K type strain sequencing project: providing services to taxonomists for standard genome sequencing and annotation.</title>
        <authorList>
            <consortium name="The Broad Institute Genomics Platform"/>
            <consortium name="The Broad Institute Genome Sequencing Center for Infectious Disease"/>
            <person name="Wu L."/>
            <person name="Ma J."/>
        </authorList>
    </citation>
    <scope>NUCLEOTIDE SEQUENCE [LARGE SCALE GENOMIC DNA]</scope>
    <source>
        <strain evidence="2">CCM 8937</strain>
    </source>
</reference>